<evidence type="ECO:0008006" key="6">
    <source>
        <dbReference type="Google" id="ProtNLM"/>
    </source>
</evidence>
<sequence>MFEEEEKKLAQKRHALDHLEIPEKALSHAIRAGVAQSEKKMKRARKSVFTLAAVAVLLLAFVTSVRVSPAFANMVASLPGMSAIVDMIQSDKGMKAIIDNEYYEEVHATDSDGNITITLNGVIVDQSGMVITYTVDSATGLKDPLFETPEIYADGKLIEPQGISWNYPAAADARTSEQLIDYHFADPLPIGTTEFEVRMQIRDDESHHFRLPFSIKKPVAQGKVFPLDRTVIVEGQKIIIRSITIHPLRVEVAVDFDEANTMDILQFEDMRIVDGKGETWSSIRNGMSATEEEDGTQIYFLQSNYFEKPELMVFRMNEMQAIDKNEKLIIDTRLGKVIQTPSDGKLEVTGISPRRIETKLRTGGEFGYGYLMEATDSNGKPVDQKSGGMWSTDGKGDTFTYNDMEFADTDYANPITVRFFAYPNYIRGDVTLRLD</sequence>
<keyword evidence="1" id="KW-0812">Transmembrane</keyword>
<name>A0A1U7PKG0_9BACI</name>
<dbReference type="Pfam" id="PF13786">
    <property type="entry name" value="DUF4179"/>
    <property type="match status" value="1"/>
</dbReference>
<feature type="domain" description="DUF5643" evidence="3">
    <location>
        <begin position="223"/>
        <end position="332"/>
    </location>
</feature>
<dbReference type="AlphaFoldDB" id="A0A1U7PKG0"/>
<feature type="domain" description="DUF4179" evidence="2">
    <location>
        <begin position="43"/>
        <end position="137"/>
    </location>
</feature>
<dbReference type="InterPro" id="IPR025436">
    <property type="entry name" value="DUF4179"/>
</dbReference>
<dbReference type="Proteomes" id="UP000187550">
    <property type="component" value="Unassembled WGS sequence"/>
</dbReference>
<dbReference type="InterPro" id="IPR040680">
    <property type="entry name" value="DUF5643"/>
</dbReference>
<evidence type="ECO:0000259" key="3">
    <source>
        <dbReference type="Pfam" id="PF18705"/>
    </source>
</evidence>
<dbReference type="RefSeq" id="WP_076756372.1">
    <property type="nucleotide sequence ID" value="NZ_FTPL01000001.1"/>
</dbReference>
<reference evidence="5" key="1">
    <citation type="submission" date="2017-01" db="EMBL/GenBank/DDBJ databases">
        <authorList>
            <person name="Varghese N."/>
            <person name="Submissions S."/>
        </authorList>
    </citation>
    <scope>NUCLEOTIDE SEQUENCE [LARGE SCALE GENOMIC DNA]</scope>
    <source>
        <strain evidence="5">MNA4</strain>
    </source>
</reference>
<evidence type="ECO:0000259" key="2">
    <source>
        <dbReference type="Pfam" id="PF13786"/>
    </source>
</evidence>
<evidence type="ECO:0000256" key="1">
    <source>
        <dbReference type="SAM" id="Phobius"/>
    </source>
</evidence>
<dbReference type="Gene3D" id="2.60.40.1630">
    <property type="entry name" value="bacillus anthracis domain"/>
    <property type="match status" value="1"/>
</dbReference>
<dbReference type="EMBL" id="FTPL01000001">
    <property type="protein sequence ID" value="SIT66219.1"/>
    <property type="molecule type" value="Genomic_DNA"/>
</dbReference>
<keyword evidence="1" id="KW-0472">Membrane</keyword>
<keyword evidence="1" id="KW-1133">Transmembrane helix</keyword>
<evidence type="ECO:0000313" key="4">
    <source>
        <dbReference type="EMBL" id="SIT66219.1"/>
    </source>
</evidence>
<dbReference type="OrthoDB" id="2725974at2"/>
<accession>A0A1U7PKG0</accession>
<protein>
    <recommendedName>
        <fullName evidence="6">DUF4179 domain-containing protein</fullName>
    </recommendedName>
</protein>
<evidence type="ECO:0000313" key="5">
    <source>
        <dbReference type="Proteomes" id="UP000187550"/>
    </source>
</evidence>
<gene>
    <name evidence="4" type="ORF">SAMN05428946_0038</name>
</gene>
<keyword evidence="5" id="KW-1185">Reference proteome</keyword>
<proteinExistence type="predicted"/>
<feature type="transmembrane region" description="Helical" evidence="1">
    <location>
        <begin position="48"/>
        <end position="65"/>
    </location>
</feature>
<dbReference type="STRING" id="550447.SAMN05428946_0038"/>
<dbReference type="Pfam" id="PF18705">
    <property type="entry name" value="DUF5643"/>
    <property type="match status" value="1"/>
</dbReference>
<organism evidence="4 5">
    <name type="scientific">Edaphobacillus lindanitolerans</name>
    <dbReference type="NCBI Taxonomy" id="550447"/>
    <lineage>
        <taxon>Bacteria</taxon>
        <taxon>Bacillati</taxon>
        <taxon>Bacillota</taxon>
        <taxon>Bacilli</taxon>
        <taxon>Bacillales</taxon>
        <taxon>Bacillaceae</taxon>
        <taxon>Edaphobacillus</taxon>
    </lineage>
</organism>